<keyword evidence="2" id="KW-1185">Reference proteome</keyword>
<proteinExistence type="predicted"/>
<accession>A0A1V9F5W5</accession>
<dbReference type="EMBL" id="LWBP01000210">
    <property type="protein sequence ID" value="OQP53738.1"/>
    <property type="molecule type" value="Genomic_DNA"/>
</dbReference>
<sequence length="95" mass="10319">MKKALFDTTALSSFFISISCKTNTIKSVQCKPGASRSSAGPLNKFSRAYNNKILSAAYASSDAKVRSKGGQLLNMNYAAFCDSLRVNGYAHRLEK</sequence>
<dbReference type="RefSeq" id="WP_081169624.1">
    <property type="nucleotide sequence ID" value="NZ_LWBP01000210.1"/>
</dbReference>
<dbReference type="OrthoDB" id="677605at2"/>
<dbReference type="Proteomes" id="UP000192276">
    <property type="component" value="Unassembled WGS sequence"/>
</dbReference>
<gene>
    <name evidence="1" type="ORF">A4R26_07160</name>
</gene>
<evidence type="ECO:0000313" key="1">
    <source>
        <dbReference type="EMBL" id="OQP53738.1"/>
    </source>
</evidence>
<reference evidence="2" key="1">
    <citation type="submission" date="2016-04" db="EMBL/GenBank/DDBJ databases">
        <authorList>
            <person name="Chen L."/>
            <person name="Zhuang W."/>
            <person name="Wang G."/>
        </authorList>
    </citation>
    <scope>NUCLEOTIDE SEQUENCE [LARGE SCALE GENOMIC DNA]</scope>
    <source>
        <strain evidence="2">208</strain>
    </source>
</reference>
<protein>
    <submittedName>
        <fullName evidence="1">Uncharacterized protein</fullName>
    </submittedName>
</protein>
<name>A0A1V9F5W5_9BACT</name>
<evidence type="ECO:0000313" key="2">
    <source>
        <dbReference type="Proteomes" id="UP000192276"/>
    </source>
</evidence>
<comment type="caution">
    <text evidence="1">The sequence shown here is derived from an EMBL/GenBank/DDBJ whole genome shotgun (WGS) entry which is preliminary data.</text>
</comment>
<dbReference type="AlphaFoldDB" id="A0A1V9F5W5"/>
<dbReference type="PROSITE" id="PS51257">
    <property type="entry name" value="PROKAR_LIPOPROTEIN"/>
    <property type="match status" value="1"/>
</dbReference>
<organism evidence="1 2">
    <name type="scientific">Niastella populi</name>
    <dbReference type="NCBI Taxonomy" id="550983"/>
    <lineage>
        <taxon>Bacteria</taxon>
        <taxon>Pseudomonadati</taxon>
        <taxon>Bacteroidota</taxon>
        <taxon>Chitinophagia</taxon>
        <taxon>Chitinophagales</taxon>
        <taxon>Chitinophagaceae</taxon>
        <taxon>Niastella</taxon>
    </lineage>
</organism>